<evidence type="ECO:0000256" key="5">
    <source>
        <dbReference type="ARBA" id="ARBA00022676"/>
    </source>
</evidence>
<dbReference type="InterPro" id="IPR017853">
    <property type="entry name" value="GH"/>
</dbReference>
<evidence type="ECO:0000256" key="3">
    <source>
        <dbReference type="ARBA" id="ARBA00012560"/>
    </source>
</evidence>
<dbReference type="Proteomes" id="UP001206924">
    <property type="component" value="Unassembled WGS sequence"/>
</dbReference>
<dbReference type="InterPro" id="IPR003385">
    <property type="entry name" value="Glyco_hydro_77"/>
</dbReference>
<sequence>MSEKPKAPSAQPVPDAAGLLRQLADFHKVATTFTGWDGSEQQVSDATLRSVLSALGLAVESEQDLERSLAESKAAAWKRPLPPTAVVRQGKPGSVPVHLPPGSTAILTLRLEDGSEQELAWPEQPEEERDIDGSAVARTLVPLPEGLELGWHRLEVASGDISGSAVLVVTPDRLDTADKLETDRAWGVQAQLYSVRSSRSWGIGDLTDLADLAAVAGTDYDAGFVLINPLHAAEPVPPIEPSPYLPTTRRFFNPLYIRVEAVPEYAYLTDGQRQAAEEAARSLYPANTSAAELDRNASYAAKLRVLQDVYQVERSPSRQKQFDAFKADAGQGLENFARWCALAEELAPDAPEWAEATGPDSDYVLRQLPKLQERIDFFKWLQWICDEQLEGVQLAAKKAGMGIGVIHDLAVGVHPSGADAWMLRDVLTSGISVGAPPDMFNQRGQDWSQPPWHPGRLAESGYAAYRDMIRTILRHAGGIRVDHILGLFRLWWIPQDAASPGEGAYVYYDHEAMIGILALEAQRAGAVVIGEDLGVFEPWVQEYLGERGVLGTSILWFEQTEDGPRDPEEYRVGALTSVNTHDLPPTAGYLAGEHVNLRESLGLLNRPVEEERKADSEAQEAVLEALRQRGLLPESASDQMAGQMHGEEVQQTVEALHEFILQTPSVLLGVALADLVGEKKTQNQPGTADEYPNWRIPLCGPDGEAVLLDDLEQNERFRSLAALMQKGI</sequence>
<evidence type="ECO:0000313" key="12">
    <source>
        <dbReference type="EMBL" id="MCQ1948902.1"/>
    </source>
</evidence>
<evidence type="ECO:0000256" key="2">
    <source>
        <dbReference type="ARBA" id="ARBA00005684"/>
    </source>
</evidence>
<name>A0ABT1NMX7_9MICC</name>
<evidence type="ECO:0000256" key="10">
    <source>
        <dbReference type="RuleBase" id="RU361207"/>
    </source>
</evidence>
<dbReference type="EC" id="2.4.1.25" evidence="3 10"/>
<dbReference type="Gene3D" id="3.20.20.80">
    <property type="entry name" value="Glycosidases"/>
    <property type="match status" value="1"/>
</dbReference>
<feature type="domain" description="MalQ N-terminal beta-sandwich" evidence="11">
    <location>
        <begin position="81"/>
        <end position="171"/>
    </location>
</feature>
<dbReference type="PANTHER" id="PTHR32438">
    <property type="entry name" value="4-ALPHA-GLUCANOTRANSFERASE DPE1, CHLOROPLASTIC/AMYLOPLASTIC"/>
    <property type="match status" value="1"/>
</dbReference>
<proteinExistence type="inferred from homology"/>
<dbReference type="EMBL" id="JANFLP010000001">
    <property type="protein sequence ID" value="MCQ1948902.1"/>
    <property type="molecule type" value="Genomic_DNA"/>
</dbReference>
<dbReference type="GO" id="GO:0004134">
    <property type="term" value="F:4-alpha-glucanotransferase activity"/>
    <property type="evidence" value="ECO:0007669"/>
    <property type="project" value="UniProtKB-EC"/>
</dbReference>
<dbReference type="RefSeq" id="WP_255864775.1">
    <property type="nucleotide sequence ID" value="NZ_CP104263.1"/>
</dbReference>
<dbReference type="SUPFAM" id="SSF51445">
    <property type="entry name" value="(Trans)glycosidases"/>
    <property type="match status" value="1"/>
</dbReference>
<keyword evidence="6 10" id="KW-0808">Transferase</keyword>
<evidence type="ECO:0000256" key="9">
    <source>
        <dbReference type="ARBA" id="ARBA00031501"/>
    </source>
</evidence>
<dbReference type="NCBIfam" id="TIGR00217">
    <property type="entry name" value="malQ"/>
    <property type="match status" value="1"/>
</dbReference>
<dbReference type="Pfam" id="PF21226">
    <property type="entry name" value="MalQ_N"/>
    <property type="match status" value="1"/>
</dbReference>
<keyword evidence="13" id="KW-1185">Reference proteome</keyword>
<evidence type="ECO:0000256" key="4">
    <source>
        <dbReference type="ARBA" id="ARBA00020295"/>
    </source>
</evidence>
<evidence type="ECO:0000313" key="13">
    <source>
        <dbReference type="Proteomes" id="UP001206924"/>
    </source>
</evidence>
<dbReference type="PANTHER" id="PTHR32438:SF5">
    <property type="entry name" value="4-ALPHA-GLUCANOTRANSFERASE DPE1, CHLOROPLASTIC_AMYLOPLASTIC"/>
    <property type="match status" value="1"/>
</dbReference>
<dbReference type="Pfam" id="PF02446">
    <property type="entry name" value="Glyco_hydro_77"/>
    <property type="match status" value="1"/>
</dbReference>
<comment type="catalytic activity">
    <reaction evidence="1 10">
        <text>Transfers a segment of a (1-&gt;4)-alpha-D-glucan to a new position in an acceptor, which may be glucose or a (1-&gt;4)-alpha-D-glucan.</text>
        <dbReference type="EC" id="2.4.1.25"/>
    </reaction>
</comment>
<evidence type="ECO:0000256" key="1">
    <source>
        <dbReference type="ARBA" id="ARBA00000439"/>
    </source>
</evidence>
<gene>
    <name evidence="12" type="primary">malQ</name>
    <name evidence="12" type="ORF">NNX28_03035</name>
</gene>
<evidence type="ECO:0000256" key="8">
    <source>
        <dbReference type="ARBA" id="ARBA00031423"/>
    </source>
</evidence>
<evidence type="ECO:0000256" key="6">
    <source>
        <dbReference type="ARBA" id="ARBA00022679"/>
    </source>
</evidence>
<evidence type="ECO:0000259" key="11">
    <source>
        <dbReference type="Pfam" id="PF21226"/>
    </source>
</evidence>
<keyword evidence="5 10" id="KW-0328">Glycosyltransferase</keyword>
<keyword evidence="7 10" id="KW-0119">Carbohydrate metabolism</keyword>
<organism evidence="12 13">
    <name type="scientific">Arthrobacter jinronghuae</name>
    <dbReference type="NCBI Taxonomy" id="2964609"/>
    <lineage>
        <taxon>Bacteria</taxon>
        <taxon>Bacillati</taxon>
        <taxon>Actinomycetota</taxon>
        <taxon>Actinomycetes</taxon>
        <taxon>Micrococcales</taxon>
        <taxon>Micrococcaceae</taxon>
        <taxon>Arthrobacter</taxon>
    </lineage>
</organism>
<reference evidence="12 13" key="1">
    <citation type="submission" date="2022-07" db="EMBL/GenBank/DDBJ databases">
        <title>Novel species in genus Arthrobacter.</title>
        <authorList>
            <person name="Liu Y."/>
        </authorList>
    </citation>
    <scope>NUCLEOTIDE SEQUENCE [LARGE SCALE GENOMIC DNA]</scope>
    <source>
        <strain evidence="13">zg-Y859</strain>
    </source>
</reference>
<comment type="similarity">
    <text evidence="2 10">Belongs to the disproportionating enzyme family.</text>
</comment>
<comment type="caution">
    <text evidence="12">The sequence shown here is derived from an EMBL/GenBank/DDBJ whole genome shotgun (WGS) entry which is preliminary data.</text>
</comment>
<dbReference type="InterPro" id="IPR048458">
    <property type="entry name" value="MalQ_N"/>
</dbReference>
<accession>A0ABT1NMX7</accession>
<evidence type="ECO:0000256" key="7">
    <source>
        <dbReference type="ARBA" id="ARBA00023277"/>
    </source>
</evidence>
<protein>
    <recommendedName>
        <fullName evidence="4 10">4-alpha-glucanotransferase</fullName>
        <ecNumber evidence="3 10">2.4.1.25</ecNumber>
    </recommendedName>
    <alternativeName>
        <fullName evidence="8 10">Amylomaltase</fullName>
    </alternativeName>
    <alternativeName>
        <fullName evidence="9 10">Disproportionating enzyme</fullName>
    </alternativeName>
</protein>